<dbReference type="InterPro" id="IPR011011">
    <property type="entry name" value="Znf_FYVE_PHD"/>
</dbReference>
<dbReference type="PANTHER" id="PTHR39490">
    <property type="entry name" value="ARRESTIN DOMAIN-CONTAINING PROTEIN D"/>
    <property type="match status" value="1"/>
</dbReference>
<evidence type="ECO:0000256" key="4">
    <source>
        <dbReference type="PROSITE-ProRule" id="PRU00091"/>
    </source>
</evidence>
<evidence type="ECO:0000259" key="5">
    <source>
        <dbReference type="PROSITE" id="PS50178"/>
    </source>
</evidence>
<gene>
    <name evidence="6" type="ORF">ROZALSC1DRAFT_30776</name>
</gene>
<keyword evidence="3" id="KW-0862">Zinc</keyword>
<dbReference type="EMBL" id="ML005855">
    <property type="protein sequence ID" value="RKP17409.1"/>
    <property type="molecule type" value="Genomic_DNA"/>
</dbReference>
<dbReference type="InterPro" id="IPR013083">
    <property type="entry name" value="Znf_RING/FYVE/PHD"/>
</dbReference>
<sequence>MKEICSVDISKVFYEFKEGFEMYIEYARGFKGAIDLLASFNNRDHKSIQKSTVPKLDIIGIFNNAHTAITKSTDSESLRNYTIEAHNLIKQLNIYVNDGLKESDMLIEMIKLEKSLSGFNESITFSSLTIASYMRGNAYDFEKFEIDDCIISDVPNSSGYSFKIMTPYKSFIVSAESAAIKEKWALNFRKIEKNRHITKLAPIWMADSTTDKCVLCNKTFTLIWRRHHCRFCGHLICSTCSSNKIPVLADKEKTAVHRICIKCWENSIN</sequence>
<dbReference type="SMART" id="SM00064">
    <property type="entry name" value="FYVE"/>
    <property type="match status" value="1"/>
</dbReference>
<dbReference type="SUPFAM" id="SSF50729">
    <property type="entry name" value="PH domain-like"/>
    <property type="match status" value="1"/>
</dbReference>
<dbReference type="Pfam" id="PF01363">
    <property type="entry name" value="FYVE"/>
    <property type="match status" value="1"/>
</dbReference>
<dbReference type="SUPFAM" id="SSF48065">
    <property type="entry name" value="DBL homology domain (DH-domain)"/>
    <property type="match status" value="1"/>
</dbReference>
<dbReference type="GO" id="GO:0008270">
    <property type="term" value="F:zinc ion binding"/>
    <property type="evidence" value="ECO:0007669"/>
    <property type="project" value="UniProtKB-KW"/>
</dbReference>
<dbReference type="AlphaFoldDB" id="A0A4V1IZA8"/>
<dbReference type="InterPro" id="IPR035899">
    <property type="entry name" value="DBL_dom_sf"/>
</dbReference>
<evidence type="ECO:0000313" key="6">
    <source>
        <dbReference type="EMBL" id="RKP17409.1"/>
    </source>
</evidence>
<evidence type="ECO:0000313" key="7">
    <source>
        <dbReference type="Proteomes" id="UP000281549"/>
    </source>
</evidence>
<accession>A0A4V1IZA8</accession>
<evidence type="ECO:0000256" key="2">
    <source>
        <dbReference type="ARBA" id="ARBA00022771"/>
    </source>
</evidence>
<protein>
    <recommendedName>
        <fullName evidence="5">FYVE-type domain-containing protein</fullName>
    </recommendedName>
</protein>
<dbReference type="Gene3D" id="3.30.40.10">
    <property type="entry name" value="Zinc/RING finger domain, C3HC4 (zinc finger)"/>
    <property type="match status" value="1"/>
</dbReference>
<proteinExistence type="predicted"/>
<reference evidence="7" key="1">
    <citation type="journal article" date="2018" name="Nat. Microbiol.">
        <title>Leveraging single-cell genomics to expand the fungal tree of life.</title>
        <authorList>
            <person name="Ahrendt S.R."/>
            <person name="Quandt C.A."/>
            <person name="Ciobanu D."/>
            <person name="Clum A."/>
            <person name="Salamov A."/>
            <person name="Andreopoulos B."/>
            <person name="Cheng J.F."/>
            <person name="Woyke T."/>
            <person name="Pelin A."/>
            <person name="Henrissat B."/>
            <person name="Reynolds N.K."/>
            <person name="Benny G.L."/>
            <person name="Smith M.E."/>
            <person name="James T.Y."/>
            <person name="Grigoriev I.V."/>
        </authorList>
    </citation>
    <scope>NUCLEOTIDE SEQUENCE [LARGE SCALE GENOMIC DNA]</scope>
    <source>
        <strain evidence="7">CSF55</strain>
    </source>
</reference>
<dbReference type="PANTHER" id="PTHR39490:SF8">
    <property type="entry name" value="ZINC FINGER FYVE DOMAIN-CONTAINING PROTEIN 21"/>
    <property type="match status" value="1"/>
</dbReference>
<keyword evidence="2 4" id="KW-0863">Zinc-finger</keyword>
<dbReference type="InterPro" id="IPR017455">
    <property type="entry name" value="Znf_FYVE-rel"/>
</dbReference>
<evidence type="ECO:0000256" key="3">
    <source>
        <dbReference type="ARBA" id="ARBA00022833"/>
    </source>
</evidence>
<dbReference type="InterPro" id="IPR000306">
    <property type="entry name" value="Znf_FYVE"/>
</dbReference>
<name>A0A4V1IZA8_ROZAC</name>
<evidence type="ECO:0000256" key="1">
    <source>
        <dbReference type="ARBA" id="ARBA00022723"/>
    </source>
</evidence>
<dbReference type="PROSITE" id="PS50178">
    <property type="entry name" value="ZF_FYVE"/>
    <property type="match status" value="1"/>
</dbReference>
<dbReference type="InterPro" id="IPR052113">
    <property type="entry name" value="FYVE-type_Zinc_Finger"/>
</dbReference>
<keyword evidence="1" id="KW-0479">Metal-binding</keyword>
<organism evidence="6 7">
    <name type="scientific">Rozella allomycis (strain CSF55)</name>
    <dbReference type="NCBI Taxonomy" id="988480"/>
    <lineage>
        <taxon>Eukaryota</taxon>
        <taxon>Fungi</taxon>
        <taxon>Fungi incertae sedis</taxon>
        <taxon>Cryptomycota</taxon>
        <taxon>Cryptomycota incertae sedis</taxon>
        <taxon>Rozella</taxon>
    </lineage>
</organism>
<dbReference type="Proteomes" id="UP000281549">
    <property type="component" value="Unassembled WGS sequence"/>
</dbReference>
<feature type="domain" description="FYVE-type" evidence="5">
    <location>
        <begin position="207"/>
        <end position="268"/>
    </location>
</feature>
<dbReference type="SUPFAM" id="SSF57903">
    <property type="entry name" value="FYVE/PHD zinc finger"/>
    <property type="match status" value="1"/>
</dbReference>